<organism evidence="1 2">
    <name type="scientific">Meloidogyne enterolobii</name>
    <name type="common">Root-knot nematode worm</name>
    <name type="synonym">Meloidogyne mayaguensis</name>
    <dbReference type="NCBI Taxonomy" id="390850"/>
    <lineage>
        <taxon>Eukaryota</taxon>
        <taxon>Metazoa</taxon>
        <taxon>Ecdysozoa</taxon>
        <taxon>Nematoda</taxon>
        <taxon>Chromadorea</taxon>
        <taxon>Rhabditida</taxon>
        <taxon>Tylenchina</taxon>
        <taxon>Tylenchomorpha</taxon>
        <taxon>Tylenchoidea</taxon>
        <taxon>Meloidogynidae</taxon>
        <taxon>Meloidogyninae</taxon>
        <taxon>Meloidogyne</taxon>
    </lineage>
</organism>
<keyword evidence="2" id="KW-1185">Reference proteome</keyword>
<sequence>MEKGDNNSHYYEGSLLAQKTNCKSFNSEINSENSSSIYYNRNNSRMISAYAMEEQKQQLFGICELIQTNIKALLEQIEKIIRGIAKRESDISYEEMRSRLLDILEEYRLGAWPVLVDVDSQVKLLSKTVRQTIDSCNISEPRLAWLLAINKFQVNMEKMVDRLVNEVTADIERVIKLNVRCDINGLELKKETIEIIKEMKEEINKSQQKRE</sequence>
<gene>
    <name evidence="1" type="ORF">MENTE1834_LOCUS35369</name>
</gene>
<evidence type="ECO:0000313" key="1">
    <source>
        <dbReference type="EMBL" id="CAK5087752.1"/>
    </source>
</evidence>
<name>A0ACB1A8E2_MELEN</name>
<dbReference type="EMBL" id="CAVMJV010000067">
    <property type="protein sequence ID" value="CAK5087752.1"/>
    <property type="molecule type" value="Genomic_DNA"/>
</dbReference>
<proteinExistence type="predicted"/>
<reference evidence="1" key="1">
    <citation type="submission" date="2023-11" db="EMBL/GenBank/DDBJ databases">
        <authorList>
            <person name="Poullet M."/>
        </authorList>
    </citation>
    <scope>NUCLEOTIDE SEQUENCE</scope>
    <source>
        <strain evidence="1">E1834</strain>
    </source>
</reference>
<accession>A0ACB1A8E2</accession>
<evidence type="ECO:0000313" key="2">
    <source>
        <dbReference type="Proteomes" id="UP001497535"/>
    </source>
</evidence>
<protein>
    <submittedName>
        <fullName evidence="1">Uncharacterized protein</fullName>
    </submittedName>
</protein>
<dbReference type="Proteomes" id="UP001497535">
    <property type="component" value="Unassembled WGS sequence"/>
</dbReference>
<comment type="caution">
    <text evidence="1">The sequence shown here is derived from an EMBL/GenBank/DDBJ whole genome shotgun (WGS) entry which is preliminary data.</text>
</comment>